<keyword evidence="3" id="KW-1185">Reference proteome</keyword>
<gene>
    <name evidence="2" type="ORF">SAMN05443377_102185</name>
</gene>
<accession>A0A1H9Q7U9</accession>
<dbReference type="EMBL" id="FOGZ01000002">
    <property type="protein sequence ID" value="SER56561.1"/>
    <property type="molecule type" value="Genomic_DNA"/>
</dbReference>
<protein>
    <submittedName>
        <fullName evidence="2">Uncharacterized protein</fullName>
    </submittedName>
</protein>
<dbReference type="STRING" id="64702.SAMN05443377_102185"/>
<feature type="transmembrane region" description="Helical" evidence="1">
    <location>
        <begin position="188"/>
        <end position="217"/>
    </location>
</feature>
<keyword evidence="1" id="KW-1133">Transmembrane helix</keyword>
<dbReference type="Proteomes" id="UP000198815">
    <property type="component" value="Unassembled WGS sequence"/>
</dbReference>
<dbReference type="AlphaFoldDB" id="A0A1H9Q7U9"/>
<evidence type="ECO:0000256" key="1">
    <source>
        <dbReference type="SAM" id="Phobius"/>
    </source>
</evidence>
<organism evidence="2 3">
    <name type="scientific">Propionibacterium cyclohexanicum</name>
    <dbReference type="NCBI Taxonomy" id="64702"/>
    <lineage>
        <taxon>Bacteria</taxon>
        <taxon>Bacillati</taxon>
        <taxon>Actinomycetota</taxon>
        <taxon>Actinomycetes</taxon>
        <taxon>Propionibacteriales</taxon>
        <taxon>Propionibacteriaceae</taxon>
        <taxon>Propionibacterium</taxon>
    </lineage>
</organism>
<evidence type="ECO:0000313" key="3">
    <source>
        <dbReference type="Proteomes" id="UP000198815"/>
    </source>
</evidence>
<evidence type="ECO:0000313" key="2">
    <source>
        <dbReference type="EMBL" id="SER56561.1"/>
    </source>
</evidence>
<proteinExistence type="predicted"/>
<name>A0A1H9Q7U9_9ACTN</name>
<keyword evidence="1" id="KW-0472">Membrane</keyword>
<feature type="transmembrane region" description="Helical" evidence="1">
    <location>
        <begin position="38"/>
        <end position="60"/>
    </location>
</feature>
<sequence>MGQLRHVTGSGGFPVRSAVSEDGREVIDIMNRSIYTNLLRIVGVVLVLVGIGALAGGLFAHNYVTGQLKQENITMPNQAGIDALADQKDKDALKPFIGEQMTTGTQAQAFANHYIWAHMEAAVKAAGLPEGTMYEGVGDKINEHKAALQAQGKSADEVAKDATVVSLSSLRTTLFQGNTLRAMLLTSYAFWLIGTIALVVGIALIVVGAAMAVAGFVAARGQARPLPPEPAPARSGA</sequence>
<reference evidence="2 3" key="1">
    <citation type="submission" date="2016-10" db="EMBL/GenBank/DDBJ databases">
        <authorList>
            <person name="de Groot N.N."/>
        </authorList>
    </citation>
    <scope>NUCLEOTIDE SEQUENCE [LARGE SCALE GENOMIC DNA]</scope>
    <source>
        <strain evidence="2 3">DSM 16859</strain>
    </source>
</reference>
<keyword evidence="1" id="KW-0812">Transmembrane</keyword>